<dbReference type="Proteomes" id="UP000193144">
    <property type="component" value="Unassembled WGS sequence"/>
</dbReference>
<feature type="compositionally biased region" description="Polar residues" evidence="1">
    <location>
        <begin position="148"/>
        <end position="162"/>
    </location>
</feature>
<protein>
    <submittedName>
        <fullName evidence="2">Uncharacterized protein</fullName>
    </submittedName>
</protein>
<dbReference type="AlphaFoldDB" id="A0A1Y2AAQ7"/>
<evidence type="ECO:0000313" key="3">
    <source>
        <dbReference type="Proteomes" id="UP000193144"/>
    </source>
</evidence>
<proteinExistence type="predicted"/>
<feature type="compositionally biased region" description="Acidic residues" evidence="1">
    <location>
        <begin position="272"/>
        <end position="288"/>
    </location>
</feature>
<dbReference type="EMBL" id="MCFA01000002">
    <property type="protein sequence ID" value="ORY19554.1"/>
    <property type="molecule type" value="Genomic_DNA"/>
</dbReference>
<feature type="compositionally biased region" description="Polar residues" evidence="1">
    <location>
        <begin position="194"/>
        <end position="210"/>
    </location>
</feature>
<name>A0A1Y2AAQ7_9PLEO</name>
<keyword evidence="3" id="KW-1185">Reference proteome</keyword>
<accession>A0A1Y2AAQ7</accession>
<evidence type="ECO:0000313" key="2">
    <source>
        <dbReference type="EMBL" id="ORY19554.1"/>
    </source>
</evidence>
<reference evidence="2 3" key="1">
    <citation type="submission" date="2016-07" db="EMBL/GenBank/DDBJ databases">
        <title>Pervasive Adenine N6-methylation of Active Genes in Fungi.</title>
        <authorList>
            <consortium name="DOE Joint Genome Institute"/>
            <person name="Mondo S.J."/>
            <person name="Dannebaum R.O."/>
            <person name="Kuo R.C."/>
            <person name="Labutti K."/>
            <person name="Haridas S."/>
            <person name="Kuo A."/>
            <person name="Salamov A."/>
            <person name="Ahrendt S.R."/>
            <person name="Lipzen A."/>
            <person name="Sullivan W."/>
            <person name="Andreopoulos W.B."/>
            <person name="Clum A."/>
            <person name="Lindquist E."/>
            <person name="Daum C."/>
            <person name="Ramamoorthy G.K."/>
            <person name="Gryganskyi A."/>
            <person name="Culley D."/>
            <person name="Magnuson J.K."/>
            <person name="James T.Y."/>
            <person name="O'Malley M.A."/>
            <person name="Stajich J.E."/>
            <person name="Spatafora J.W."/>
            <person name="Visel A."/>
            <person name="Grigoriev I.V."/>
        </authorList>
    </citation>
    <scope>NUCLEOTIDE SEQUENCE [LARGE SCALE GENOMIC DNA]</scope>
    <source>
        <strain evidence="2 3">CBS 115471</strain>
    </source>
</reference>
<feature type="region of interest" description="Disordered" evidence="1">
    <location>
        <begin position="1"/>
        <end position="21"/>
    </location>
</feature>
<sequence length="310" mass="33408">MPSSLRESLLKKMGRHRRQTLEKESKIARAVLAVGLGAIIKPIDEDMSDMAPNEIIATENTDMNPPNSSHGNDEFSLLPPNTQDMAALEDLVAHRSIDDIKQELHADDVLSRSAPAIPFLHHIVTAPSTVSVSIRNNQSRDAEPWSLRQPQHSMLTGPSCTSLPEPPLTGRRSLNSEPQHSADKVRRGRKRRSLSQSWSHSRTSSFTDPSQELGRRSPEISPAGSHPSRSFLTGPAHSDPLQLTDRPGEGVGEESLETSIAGLGAGLNYDSEAVESDAVESGSEDDDSSPTGSLFVRSLSISTVTGSTGT</sequence>
<organism evidence="2 3">
    <name type="scientific">Clohesyomyces aquaticus</name>
    <dbReference type="NCBI Taxonomy" id="1231657"/>
    <lineage>
        <taxon>Eukaryota</taxon>
        <taxon>Fungi</taxon>
        <taxon>Dikarya</taxon>
        <taxon>Ascomycota</taxon>
        <taxon>Pezizomycotina</taxon>
        <taxon>Dothideomycetes</taxon>
        <taxon>Pleosporomycetidae</taxon>
        <taxon>Pleosporales</taxon>
        <taxon>Lindgomycetaceae</taxon>
        <taxon>Clohesyomyces</taxon>
    </lineage>
</organism>
<evidence type="ECO:0000256" key="1">
    <source>
        <dbReference type="SAM" id="MobiDB-lite"/>
    </source>
</evidence>
<comment type="caution">
    <text evidence="2">The sequence shown here is derived from an EMBL/GenBank/DDBJ whole genome shotgun (WGS) entry which is preliminary data.</text>
</comment>
<gene>
    <name evidence="2" type="ORF">BCR34DRAFT_134055</name>
</gene>
<feature type="region of interest" description="Disordered" evidence="1">
    <location>
        <begin position="134"/>
        <end position="294"/>
    </location>
</feature>